<dbReference type="AlphaFoldDB" id="A0A1I7N109"/>
<proteinExistence type="predicted"/>
<dbReference type="OrthoDB" id="8283038at2"/>
<reference evidence="2" key="1">
    <citation type="submission" date="2016-10" db="EMBL/GenBank/DDBJ databases">
        <authorList>
            <person name="de Groot N.N."/>
        </authorList>
    </citation>
    <scope>NUCLEOTIDE SEQUENCE [LARGE SCALE GENOMIC DNA]</scope>
    <source>
        <strain evidence="2">IPL20</strain>
    </source>
</reference>
<accession>A0A1I7N109</accession>
<dbReference type="Proteomes" id="UP000199074">
    <property type="component" value="Unassembled WGS sequence"/>
</dbReference>
<gene>
    <name evidence="2" type="ORF">SAMN05216456_0489</name>
</gene>
<keyword evidence="3" id="KW-1185">Reference proteome</keyword>
<dbReference type="EMBL" id="FPCK01000001">
    <property type="protein sequence ID" value="SFV28318.1"/>
    <property type="molecule type" value="Genomic_DNA"/>
</dbReference>
<evidence type="ECO:0000256" key="1">
    <source>
        <dbReference type="SAM" id="MobiDB-lite"/>
    </source>
</evidence>
<name>A0A1I7N109_9HYPH</name>
<dbReference type="RefSeq" id="WP_092420448.1">
    <property type="nucleotide sequence ID" value="NZ_FPCK01000001.1"/>
</dbReference>
<dbReference type="STRING" id="429728.SAMN05216456_0489"/>
<sequence>MHQDGITETITHFIGLFASAEEDARLRHDYDKFERTVDRPAEPPLPTPAHPAPRQALELAPNHPLVRYQPEEASTPNSYRAEPFHSPSPSIQQVSFTLSDPPNAVSPEGAGGRSGHGFVPHEGAIPGSVAMLAVQAIDLTDNDVIVIGEISGPLPNYAPDTSGVEAMLAEIGVFSGALSDPAPSGLFHAIPEFMAAASDAAYAMVNDKETSVVATSAIGPATKGMHLDGESVADLPSLDEAVPDIAPDEITVTTGSVSLTSGDNTMQVATGQNQLTNEASILDASIAPAIVAVAGDHVRLDVISQINAFSDADKLDGAFQSGVTSQGNTAHNLAGFTSILTSSSSSTTPADIEAMPANWTVSVFEGDLVFLEWISQYTFSTDNDLMVLTATGATTNIESGGNIGLNDASFSNLGLFYDIVIIGGDLYEANIVSQANVLYDNDTLQMLDAAGISASATTSDNLLWNQASITRYGPEAALGPLPAHYMDAMELLESGARAMPEGFGKDPLLAGLDHLRVLYVTGSIYDLHVVQQTNVLADADHVAVYARGLLEHPDSGWEISTGQNALVNLASITDYASSGDTLYVNGGTYSDAILVQADLVGTAGPANGNFASELVAFLDTETALQPILDHHATLSAAFDATPAPADVMQSVLA</sequence>
<feature type="compositionally biased region" description="Polar residues" evidence="1">
    <location>
        <begin position="87"/>
        <end position="100"/>
    </location>
</feature>
<evidence type="ECO:0000313" key="3">
    <source>
        <dbReference type="Proteomes" id="UP000199074"/>
    </source>
</evidence>
<organism evidence="2 3">
    <name type="scientific">Devosia crocina</name>
    <dbReference type="NCBI Taxonomy" id="429728"/>
    <lineage>
        <taxon>Bacteria</taxon>
        <taxon>Pseudomonadati</taxon>
        <taxon>Pseudomonadota</taxon>
        <taxon>Alphaproteobacteria</taxon>
        <taxon>Hyphomicrobiales</taxon>
        <taxon>Devosiaceae</taxon>
        <taxon>Devosia</taxon>
    </lineage>
</organism>
<protein>
    <submittedName>
        <fullName evidence="2">Uncharacterized protein</fullName>
    </submittedName>
</protein>
<evidence type="ECO:0000313" key="2">
    <source>
        <dbReference type="EMBL" id="SFV28318.1"/>
    </source>
</evidence>
<feature type="region of interest" description="Disordered" evidence="1">
    <location>
        <begin position="71"/>
        <end position="114"/>
    </location>
</feature>